<dbReference type="AlphaFoldDB" id="A0A1J1J5C9"/>
<accession>A0A1J1J5C9</accession>
<dbReference type="EMBL" id="CVRI01000073">
    <property type="protein sequence ID" value="CRL07608.1"/>
    <property type="molecule type" value="Genomic_DNA"/>
</dbReference>
<protein>
    <submittedName>
        <fullName evidence="1">CLUMA_CG020573, isoform A</fullName>
    </submittedName>
</protein>
<organism evidence="1 2">
    <name type="scientific">Clunio marinus</name>
    <dbReference type="NCBI Taxonomy" id="568069"/>
    <lineage>
        <taxon>Eukaryota</taxon>
        <taxon>Metazoa</taxon>
        <taxon>Ecdysozoa</taxon>
        <taxon>Arthropoda</taxon>
        <taxon>Hexapoda</taxon>
        <taxon>Insecta</taxon>
        <taxon>Pterygota</taxon>
        <taxon>Neoptera</taxon>
        <taxon>Endopterygota</taxon>
        <taxon>Diptera</taxon>
        <taxon>Nematocera</taxon>
        <taxon>Chironomoidea</taxon>
        <taxon>Chironomidae</taxon>
        <taxon>Clunio</taxon>
    </lineage>
</organism>
<proteinExistence type="predicted"/>
<gene>
    <name evidence="1" type="ORF">CLUMA_CG020573</name>
</gene>
<sequence>MKDGNINMTKQLKTNSTRIVRIPKNKIIANVLSRMLPTLIYFTLRTLRILCSFVFQPRSKPSNLERIIGEKLNSFMGMFILYSSYVKCGCILDFRVDTFSWGRIRKITLTIYPHFPVTRLLGSFKIIIFVENVPKITFCKNLRALRRLKFFCRRQRTIRKKLTKELQMLDEKF</sequence>
<dbReference type="Proteomes" id="UP000183832">
    <property type="component" value="Unassembled WGS sequence"/>
</dbReference>
<reference evidence="1 2" key="1">
    <citation type="submission" date="2015-04" db="EMBL/GenBank/DDBJ databases">
        <authorList>
            <person name="Syromyatnikov M.Y."/>
            <person name="Popov V.N."/>
        </authorList>
    </citation>
    <scope>NUCLEOTIDE SEQUENCE [LARGE SCALE GENOMIC DNA]</scope>
</reference>
<evidence type="ECO:0000313" key="2">
    <source>
        <dbReference type="Proteomes" id="UP000183832"/>
    </source>
</evidence>
<keyword evidence="2" id="KW-1185">Reference proteome</keyword>
<name>A0A1J1J5C9_9DIPT</name>
<evidence type="ECO:0000313" key="1">
    <source>
        <dbReference type="EMBL" id="CRL07608.1"/>
    </source>
</evidence>